<dbReference type="EC" id="3.1.11.6" evidence="8"/>
<keyword evidence="9" id="KW-1185">Reference proteome</keyword>
<keyword evidence="5" id="KW-0812">Transmembrane</keyword>
<dbReference type="GO" id="GO:0008855">
    <property type="term" value="F:exodeoxyribonuclease VII activity"/>
    <property type="evidence" value="ECO:0007669"/>
    <property type="project" value="UniProtKB-EC"/>
</dbReference>
<dbReference type="EMBL" id="LN831304">
    <property type="protein sequence ID" value="CQH64445.1"/>
    <property type="molecule type" value="Genomic_DNA"/>
</dbReference>
<evidence type="ECO:0000256" key="3">
    <source>
        <dbReference type="ARBA" id="ARBA00022801"/>
    </source>
</evidence>
<evidence type="ECO:0000313" key="9">
    <source>
        <dbReference type="Proteomes" id="UP000066737"/>
    </source>
</evidence>
<organism evidence="8 9">
    <name type="scientific">Halobacterium hubeiense</name>
    <dbReference type="NCBI Taxonomy" id="1407499"/>
    <lineage>
        <taxon>Archaea</taxon>
        <taxon>Methanobacteriati</taxon>
        <taxon>Methanobacteriota</taxon>
        <taxon>Stenosarchaea group</taxon>
        <taxon>Halobacteria</taxon>
        <taxon>Halobacteriales</taxon>
        <taxon>Halobacteriaceae</taxon>
        <taxon>Halobacterium</taxon>
    </lineage>
</organism>
<keyword evidence="5" id="KW-1133">Transmembrane helix</keyword>
<dbReference type="OrthoDB" id="60263at2157"/>
<dbReference type="Proteomes" id="UP000066737">
    <property type="component" value="Plasmid pSTJ002"/>
</dbReference>
<evidence type="ECO:0000313" key="8">
    <source>
        <dbReference type="EMBL" id="CQH64445.1"/>
    </source>
</evidence>
<keyword evidence="2" id="KW-0540">Nuclease</keyword>
<dbReference type="KEGG" id="hhb:Hhub_5021"/>
<dbReference type="PANTHER" id="PTHR30008">
    <property type="entry name" value="EXODEOXYRIBONUCLEASE 7 LARGE SUBUNIT"/>
    <property type="match status" value="1"/>
</dbReference>
<evidence type="ECO:0000256" key="4">
    <source>
        <dbReference type="ARBA" id="ARBA00022839"/>
    </source>
</evidence>
<feature type="domain" description="Exonuclease VII large subunit C-terminal" evidence="6">
    <location>
        <begin position="137"/>
        <end position="312"/>
    </location>
</feature>
<dbReference type="GO" id="GO:0009318">
    <property type="term" value="C:exodeoxyribonuclease VII complex"/>
    <property type="evidence" value="ECO:0007669"/>
    <property type="project" value="InterPro"/>
</dbReference>
<proteinExistence type="predicted"/>
<gene>
    <name evidence="8" type="primary">xseA1</name>
    <name evidence="8" type="ORF">HHUB_5021</name>
</gene>
<evidence type="ECO:0000259" key="6">
    <source>
        <dbReference type="Pfam" id="PF02601"/>
    </source>
</evidence>
<evidence type="ECO:0000256" key="5">
    <source>
        <dbReference type="SAM" id="Phobius"/>
    </source>
</evidence>
<name>A0A0U5H8Y5_9EURY</name>
<dbReference type="Pfam" id="PF02601">
    <property type="entry name" value="Exonuc_VII_L"/>
    <property type="match status" value="1"/>
</dbReference>
<feature type="domain" description="OB-fold nucleic acid binding" evidence="7">
    <location>
        <begin position="20"/>
        <end position="109"/>
    </location>
</feature>
<keyword evidence="3 8" id="KW-0378">Hydrolase</keyword>
<dbReference type="CDD" id="cd04489">
    <property type="entry name" value="ExoVII_LU_OBF"/>
    <property type="match status" value="1"/>
</dbReference>
<keyword evidence="4" id="KW-0269">Exonuclease</keyword>
<reference evidence="9" key="1">
    <citation type="journal article" date="2016" name="Environ. Microbiol.">
        <title>The complete genome of a viable archaeum isolated from 123-million-year-old rock salt.</title>
        <authorList>
            <person name="Jaakkola S.T."/>
            <person name="Pfeiffer F."/>
            <person name="Ravantti J.J."/>
            <person name="Guo Q."/>
            <person name="Liu Y."/>
            <person name="Chen X."/>
            <person name="Ma H."/>
            <person name="Yang C."/>
            <person name="Oksanen H.M."/>
            <person name="Bamford D.H."/>
        </authorList>
    </citation>
    <scope>NUCLEOTIDE SEQUENCE</scope>
    <source>
        <strain evidence="9">JI20-1</strain>
        <plasmid evidence="9">Plasmid pSTJ002</plasmid>
    </source>
</reference>
<feature type="transmembrane region" description="Helical" evidence="5">
    <location>
        <begin position="326"/>
        <end position="349"/>
    </location>
</feature>
<dbReference type="InterPro" id="IPR003753">
    <property type="entry name" value="Exonuc_VII_L"/>
</dbReference>
<dbReference type="InterPro" id="IPR020579">
    <property type="entry name" value="Exonuc_VII_lsu_C"/>
</dbReference>
<dbReference type="GO" id="GO:0003676">
    <property type="term" value="F:nucleic acid binding"/>
    <property type="evidence" value="ECO:0007669"/>
    <property type="project" value="InterPro"/>
</dbReference>
<sequence length="350" mass="38197">MADAPDTERQAVEPDAREVLSVSQLNDRIASVVQDTPALNGVRCIGEVTDLHQNSTALYFTLTDGEAELPCMIWANRYREMDADLEDGTEVILEGDIDYWGEGGKIDLKPWEVIVVGDGDQAAAVERLRSELEERGWFEDEQKQQPPAFPERVGVVTSLQGDARYDIQNAIHGQDPTVDILVKDATVQGSNAPTSIANGIHHLDRSEDVDAIIVSRGGGSDSNLQAFNTERVAEAIFTANTPVVTAIGHTDDRLIADQVADVATITPTAAGEYIVNSRQEFLASEIEPLEQQLDAAYETFQQDHEHEQELAEAVDEATAPEGLPPIYYKVAIAVLLLLLLVITGLWLGVI</sequence>
<dbReference type="GeneID" id="26660661"/>
<evidence type="ECO:0000259" key="7">
    <source>
        <dbReference type="Pfam" id="PF13742"/>
    </source>
</evidence>
<dbReference type="AlphaFoldDB" id="A0A0U5H8Y5"/>
<dbReference type="NCBIfam" id="TIGR00237">
    <property type="entry name" value="xseA"/>
    <property type="match status" value="1"/>
</dbReference>
<dbReference type="RefSeq" id="WP_059058850.1">
    <property type="nucleotide sequence ID" value="NZ_LN831304.1"/>
</dbReference>
<evidence type="ECO:0000256" key="1">
    <source>
        <dbReference type="ARBA" id="ARBA00022490"/>
    </source>
</evidence>
<geneLocation type="plasmid" evidence="9">
    <name>pSTJ002</name>
</geneLocation>
<dbReference type="PANTHER" id="PTHR30008:SF0">
    <property type="entry name" value="EXODEOXYRIBONUCLEASE 7 LARGE SUBUNIT"/>
    <property type="match status" value="1"/>
</dbReference>
<accession>A0A0U5H8Y5</accession>
<protein>
    <submittedName>
        <fullName evidence="8">Exodeoxyribonuclease VII large subunit</fullName>
        <ecNumber evidence="8">3.1.11.6</ecNumber>
    </submittedName>
</protein>
<dbReference type="InterPro" id="IPR025824">
    <property type="entry name" value="OB-fold_nuc-bd_dom"/>
</dbReference>
<keyword evidence="1" id="KW-0963">Cytoplasm</keyword>
<evidence type="ECO:0000256" key="2">
    <source>
        <dbReference type="ARBA" id="ARBA00022722"/>
    </source>
</evidence>
<dbReference type="GO" id="GO:0006308">
    <property type="term" value="P:DNA catabolic process"/>
    <property type="evidence" value="ECO:0007669"/>
    <property type="project" value="InterPro"/>
</dbReference>
<keyword evidence="5" id="KW-0472">Membrane</keyword>
<dbReference type="Pfam" id="PF13742">
    <property type="entry name" value="tRNA_anti_2"/>
    <property type="match status" value="1"/>
</dbReference>